<comment type="caution">
    <text evidence="2">The sequence shown here is derived from an EMBL/GenBank/DDBJ whole genome shotgun (WGS) entry which is preliminary data.</text>
</comment>
<keyword evidence="1" id="KW-1133">Transmembrane helix</keyword>
<accession>A0A839K4E6</accession>
<dbReference type="EMBL" id="JACEGA010000001">
    <property type="protein sequence ID" value="MBB2184496.1"/>
    <property type="molecule type" value="Genomic_DNA"/>
</dbReference>
<name>A0A839K4E6_9FIRM</name>
<dbReference type="Proteomes" id="UP000574276">
    <property type="component" value="Unassembled WGS sequence"/>
</dbReference>
<dbReference type="AlphaFoldDB" id="A0A839K4E6"/>
<organism evidence="2 3">
    <name type="scientific">Variimorphobacter saccharofermentans</name>
    <dbReference type="NCBI Taxonomy" id="2755051"/>
    <lineage>
        <taxon>Bacteria</taxon>
        <taxon>Bacillati</taxon>
        <taxon>Bacillota</taxon>
        <taxon>Clostridia</taxon>
        <taxon>Lachnospirales</taxon>
        <taxon>Lachnospiraceae</taxon>
        <taxon>Variimorphobacter</taxon>
    </lineage>
</organism>
<gene>
    <name evidence="2" type="ORF">H0486_16580</name>
</gene>
<feature type="transmembrane region" description="Helical" evidence="1">
    <location>
        <begin position="6"/>
        <end position="25"/>
    </location>
</feature>
<evidence type="ECO:0000256" key="1">
    <source>
        <dbReference type="SAM" id="Phobius"/>
    </source>
</evidence>
<sequence>MEIFENINTIVSLIAGVISIVMFLLSKREKDECVKIKNQINQQIQINKDSSISSNDQFNIKSVKTFDNRKSIR</sequence>
<dbReference type="RefSeq" id="WP_228354063.1">
    <property type="nucleotide sequence ID" value="NZ_JACEGA010000001.1"/>
</dbReference>
<keyword evidence="1" id="KW-0472">Membrane</keyword>
<keyword evidence="1" id="KW-0812">Transmembrane</keyword>
<evidence type="ECO:0000313" key="3">
    <source>
        <dbReference type="Proteomes" id="UP000574276"/>
    </source>
</evidence>
<reference evidence="2 3" key="1">
    <citation type="submission" date="2020-07" db="EMBL/GenBank/DDBJ databases">
        <title>Characterization and genome sequencing of isolate MD1, a novel member within the family Lachnospiraceae.</title>
        <authorList>
            <person name="Rettenmaier R."/>
            <person name="Di Bello L."/>
            <person name="Zinser C."/>
            <person name="Scheitz K."/>
            <person name="Liebl W."/>
            <person name="Zverlov V."/>
        </authorList>
    </citation>
    <scope>NUCLEOTIDE SEQUENCE [LARGE SCALE GENOMIC DNA]</scope>
    <source>
        <strain evidence="2 3">MD1</strain>
    </source>
</reference>
<keyword evidence="3" id="KW-1185">Reference proteome</keyword>
<proteinExistence type="predicted"/>
<evidence type="ECO:0000313" key="2">
    <source>
        <dbReference type="EMBL" id="MBB2184496.1"/>
    </source>
</evidence>
<protein>
    <submittedName>
        <fullName evidence="2">Uncharacterized protein</fullName>
    </submittedName>
</protein>